<evidence type="ECO:0000313" key="1">
    <source>
        <dbReference type="EMBL" id="GBP37057.1"/>
    </source>
</evidence>
<organism evidence="1 2">
    <name type="scientific">Eumeta variegata</name>
    <name type="common">Bagworm moth</name>
    <name type="synonym">Eumeta japonica</name>
    <dbReference type="NCBI Taxonomy" id="151549"/>
    <lineage>
        <taxon>Eukaryota</taxon>
        <taxon>Metazoa</taxon>
        <taxon>Ecdysozoa</taxon>
        <taxon>Arthropoda</taxon>
        <taxon>Hexapoda</taxon>
        <taxon>Insecta</taxon>
        <taxon>Pterygota</taxon>
        <taxon>Neoptera</taxon>
        <taxon>Endopterygota</taxon>
        <taxon>Lepidoptera</taxon>
        <taxon>Glossata</taxon>
        <taxon>Ditrysia</taxon>
        <taxon>Tineoidea</taxon>
        <taxon>Psychidae</taxon>
        <taxon>Oiketicinae</taxon>
        <taxon>Eumeta</taxon>
    </lineage>
</organism>
<name>A0A4C1VFI9_EUMVA</name>
<dbReference type="EMBL" id="BGZK01000327">
    <property type="protein sequence ID" value="GBP37057.1"/>
    <property type="molecule type" value="Genomic_DNA"/>
</dbReference>
<comment type="caution">
    <text evidence="1">The sequence shown here is derived from an EMBL/GenBank/DDBJ whole genome shotgun (WGS) entry which is preliminary data.</text>
</comment>
<reference evidence="1 2" key="1">
    <citation type="journal article" date="2019" name="Commun. Biol.">
        <title>The bagworm genome reveals a unique fibroin gene that provides high tensile strength.</title>
        <authorList>
            <person name="Kono N."/>
            <person name="Nakamura H."/>
            <person name="Ohtoshi R."/>
            <person name="Tomita M."/>
            <person name="Numata K."/>
            <person name="Arakawa K."/>
        </authorList>
    </citation>
    <scope>NUCLEOTIDE SEQUENCE [LARGE SCALE GENOMIC DNA]</scope>
</reference>
<evidence type="ECO:0000313" key="2">
    <source>
        <dbReference type="Proteomes" id="UP000299102"/>
    </source>
</evidence>
<accession>A0A4C1VFI9</accession>
<proteinExistence type="predicted"/>
<keyword evidence="2" id="KW-1185">Reference proteome</keyword>
<gene>
    <name evidence="1" type="ORF">EVAR_31055_1</name>
</gene>
<dbReference type="AlphaFoldDB" id="A0A4C1VFI9"/>
<sequence length="132" mass="15057">MNFIRAGVHIEFLYNIYDSGSRAHTSYIRRVRTLNCPSRRGRGVQRLIRHRRRRRRRVTPSSALPAHALGAGAGTVDVITVRGLYIKRGALPPTHSLTRSRSAHARRPLSTAFRYRQSVLFVSQSRQHAYAP</sequence>
<protein>
    <submittedName>
        <fullName evidence="1">Uncharacterized protein</fullName>
    </submittedName>
</protein>
<dbReference type="Proteomes" id="UP000299102">
    <property type="component" value="Unassembled WGS sequence"/>
</dbReference>